<dbReference type="NCBIfam" id="NF010386">
    <property type="entry name" value="PRK13813.1"/>
    <property type="match status" value="1"/>
</dbReference>
<feature type="binding site" evidence="5 7">
    <location>
        <position position="195"/>
    </location>
    <ligand>
        <name>substrate</name>
    </ligand>
</feature>
<feature type="binding site" evidence="5 7">
    <location>
        <position position="14"/>
    </location>
    <ligand>
        <name>substrate</name>
    </ligand>
</feature>
<proteinExistence type="inferred from homology"/>
<dbReference type="InterPro" id="IPR047595">
    <property type="entry name" value="OMPdecase_arc"/>
</dbReference>
<dbReference type="Pfam" id="PF00215">
    <property type="entry name" value="OMPdecase"/>
    <property type="match status" value="1"/>
</dbReference>
<dbReference type="InterPro" id="IPR014732">
    <property type="entry name" value="OMPdecase"/>
</dbReference>
<dbReference type="SMART" id="SM00934">
    <property type="entry name" value="OMPdecase"/>
    <property type="match status" value="1"/>
</dbReference>
<keyword evidence="11" id="KW-1185">Reference proteome</keyword>
<feature type="active site" description="Proton donor" evidence="5">
    <location>
        <position position="64"/>
    </location>
</feature>
<evidence type="ECO:0000256" key="8">
    <source>
        <dbReference type="RuleBase" id="RU000512"/>
    </source>
</evidence>
<feature type="domain" description="Orotidine 5'-phosphate decarboxylase" evidence="9">
    <location>
        <begin position="8"/>
        <end position="210"/>
    </location>
</feature>
<evidence type="ECO:0000313" key="11">
    <source>
        <dbReference type="Proteomes" id="UP000005233"/>
    </source>
</evidence>
<protein>
    <recommendedName>
        <fullName evidence="5">Orotidine 5'-phosphate decarboxylase</fullName>
        <ecNumber evidence="5">4.1.1.23</ecNumber>
    </recommendedName>
    <alternativeName>
        <fullName evidence="5">OMP decarboxylase</fullName>
        <shortName evidence="5">OMPDCase</shortName>
        <shortName evidence="5">OMPdecase</shortName>
    </alternativeName>
</protein>
<dbReference type="KEGG" id="mez:Mtc_1732"/>
<feature type="binding site" evidence="5 7">
    <location>
        <position position="36"/>
    </location>
    <ligand>
        <name>substrate</name>
    </ligand>
</feature>
<dbReference type="STRING" id="1041930.Mtc_1732"/>
<evidence type="ECO:0000256" key="3">
    <source>
        <dbReference type="ARBA" id="ARBA00022975"/>
    </source>
</evidence>
<gene>
    <name evidence="5 10" type="primary">pyrF</name>
    <name evidence="10" type="ordered locus">Mtc_1732</name>
</gene>
<dbReference type="InterPro" id="IPR013785">
    <property type="entry name" value="Aldolase_TIM"/>
</dbReference>
<dbReference type="RefSeq" id="WP_014406307.1">
    <property type="nucleotide sequence ID" value="NC_017034.1"/>
</dbReference>
<dbReference type="PANTHER" id="PTHR32119">
    <property type="entry name" value="OROTIDINE 5'-PHOSPHATE DECARBOXYLASE"/>
    <property type="match status" value="1"/>
</dbReference>
<feature type="active site" description="For OMPdecase activity" evidence="6">
    <location>
        <position position="64"/>
    </location>
</feature>
<dbReference type="NCBIfam" id="TIGR01740">
    <property type="entry name" value="pyrF"/>
    <property type="match status" value="1"/>
</dbReference>
<keyword evidence="3 5" id="KW-0665">Pyrimidine biosynthesis</keyword>
<name>H8I905_METCZ</name>
<evidence type="ECO:0000256" key="1">
    <source>
        <dbReference type="ARBA" id="ARBA00004861"/>
    </source>
</evidence>
<dbReference type="GO" id="GO:0005829">
    <property type="term" value="C:cytosol"/>
    <property type="evidence" value="ECO:0007669"/>
    <property type="project" value="TreeGrafter"/>
</dbReference>
<dbReference type="PROSITE" id="PS00156">
    <property type="entry name" value="OMPDECASE"/>
    <property type="match status" value="1"/>
</dbReference>
<feature type="binding site" evidence="5">
    <location>
        <begin position="171"/>
        <end position="181"/>
    </location>
    <ligand>
        <name>substrate</name>
    </ligand>
</feature>
<dbReference type="GO" id="GO:0006207">
    <property type="term" value="P:'de novo' pyrimidine nucleobase biosynthetic process"/>
    <property type="evidence" value="ECO:0007669"/>
    <property type="project" value="InterPro"/>
</dbReference>
<sequence>MPLVPRSRLIVALDLMDGYEALSIAEKLGGIADAIKVNYPLILSAGLDIIKDLKKHGNVVADFKVADIPNTNSLICAQAFKAGADAIICHGFAGSDSVKACIDEASKYGCEAYVVTEMSHPGAVEFLQPHAFELVELARRAGASGIIAPATRPERLADIRRKAGKMKILAPGVGAQGGEARRAIDAGADFIIVGRGIYGADDPYEAALEFIEQLRR</sequence>
<dbReference type="EMBL" id="CP003243">
    <property type="protein sequence ID" value="AFD00476.1"/>
    <property type="molecule type" value="Genomic_DNA"/>
</dbReference>
<dbReference type="GO" id="GO:0004590">
    <property type="term" value="F:orotidine-5'-phosphate decarboxylase activity"/>
    <property type="evidence" value="ECO:0007669"/>
    <property type="project" value="UniProtKB-UniRule"/>
</dbReference>
<comment type="catalytic activity">
    <reaction evidence="5 8">
        <text>orotidine 5'-phosphate + H(+) = UMP + CO2</text>
        <dbReference type="Rhea" id="RHEA:11596"/>
        <dbReference type="ChEBI" id="CHEBI:15378"/>
        <dbReference type="ChEBI" id="CHEBI:16526"/>
        <dbReference type="ChEBI" id="CHEBI:57538"/>
        <dbReference type="ChEBI" id="CHEBI:57865"/>
        <dbReference type="EC" id="4.1.1.23"/>
    </reaction>
</comment>
<feature type="active site" description="For OMPdecase activity" evidence="6">
    <location>
        <position position="62"/>
    </location>
</feature>
<dbReference type="InterPro" id="IPR011060">
    <property type="entry name" value="RibuloseP-bd_barrel"/>
</dbReference>
<dbReference type="InterPro" id="IPR001754">
    <property type="entry name" value="OMPdeCOase_dom"/>
</dbReference>
<dbReference type="EC" id="4.1.1.23" evidence="5"/>
<feature type="binding site" evidence="5 7">
    <location>
        <position position="119"/>
    </location>
    <ligand>
        <name>substrate</name>
    </ligand>
</feature>
<feature type="binding site" evidence="5">
    <location>
        <begin position="62"/>
        <end position="71"/>
    </location>
    <ligand>
        <name>substrate</name>
    </ligand>
</feature>
<dbReference type="Gene3D" id="3.20.20.70">
    <property type="entry name" value="Aldolase class I"/>
    <property type="match status" value="1"/>
</dbReference>
<keyword evidence="4 5" id="KW-0456">Lyase</keyword>
<accession>H8I905</accession>
<comment type="pathway">
    <text evidence="1 5 8">Pyrimidine metabolism; UMP biosynthesis via de novo pathway; UMP from orotate: step 2/2.</text>
</comment>
<keyword evidence="2 5" id="KW-0210">Decarboxylase</keyword>
<dbReference type="GeneID" id="11971872"/>
<dbReference type="CDD" id="cd04725">
    <property type="entry name" value="OMP_decarboxylase_like"/>
    <property type="match status" value="1"/>
</dbReference>
<reference evidence="10 11" key="1">
    <citation type="journal article" date="2012" name="J. Bacteriol.">
        <title>Complete genome sequence of a thermophilic methanogen, Methanocella conradii HZ254, isolated from Chinese rice field soil.</title>
        <authorList>
            <person name="Lu Z."/>
            <person name="Lu Y."/>
        </authorList>
    </citation>
    <scope>NUCLEOTIDE SEQUENCE [LARGE SCALE GENOMIC DNA]</scope>
    <source>
        <strain evidence="11">DSM 24694 / JCM 17849 / CGMCC 1.5162 / HZ254</strain>
    </source>
</reference>
<feature type="active site" description="For OMPdecase activity" evidence="6">
    <location>
        <position position="67"/>
    </location>
</feature>
<comment type="similarity">
    <text evidence="5">Belongs to the OMP decarboxylase family. Type 1 subfamily.</text>
</comment>
<dbReference type="PANTHER" id="PTHR32119:SF2">
    <property type="entry name" value="OROTIDINE 5'-PHOSPHATE DECARBOXYLASE"/>
    <property type="match status" value="1"/>
</dbReference>
<feature type="binding site" evidence="5 7">
    <location>
        <position position="194"/>
    </location>
    <ligand>
        <name>substrate</name>
    </ligand>
</feature>
<organism evidence="10 11">
    <name type="scientific">Methanocella conradii (strain DSM 24694 / JCM 17849 / CGMCC 1.5162 / HZ254)</name>
    <dbReference type="NCBI Taxonomy" id="1041930"/>
    <lineage>
        <taxon>Archaea</taxon>
        <taxon>Methanobacteriati</taxon>
        <taxon>Methanobacteriota</taxon>
        <taxon>Stenosarchaea group</taxon>
        <taxon>Methanomicrobia</taxon>
        <taxon>Methanocellales</taxon>
        <taxon>Methanocellaceae</taxon>
        <taxon>Methanocella</taxon>
    </lineage>
</organism>
<comment type="subunit">
    <text evidence="5">Homodimer.</text>
</comment>
<evidence type="ECO:0000259" key="9">
    <source>
        <dbReference type="SMART" id="SM00934"/>
    </source>
</evidence>
<evidence type="ECO:0000256" key="6">
    <source>
        <dbReference type="PIRSR" id="PIRSR614732-1"/>
    </source>
</evidence>
<evidence type="ECO:0000256" key="2">
    <source>
        <dbReference type="ARBA" id="ARBA00022793"/>
    </source>
</evidence>
<comment type="function">
    <text evidence="5">Catalyzes the decarboxylation of orotidine 5'-monophosphate (OMP) to uridine 5'-monophosphate (UMP).</text>
</comment>
<dbReference type="InterPro" id="IPR018089">
    <property type="entry name" value="OMPdecase_AS"/>
</dbReference>
<dbReference type="HAMAP" id="MF_01200_A">
    <property type="entry name" value="OMPdecase_type1_A"/>
    <property type="match status" value="1"/>
</dbReference>
<dbReference type="SUPFAM" id="SSF51366">
    <property type="entry name" value="Ribulose-phoshate binding barrel"/>
    <property type="match status" value="1"/>
</dbReference>
<dbReference type="OrthoDB" id="94124at2157"/>
<evidence type="ECO:0000256" key="4">
    <source>
        <dbReference type="ARBA" id="ARBA00023239"/>
    </source>
</evidence>
<evidence type="ECO:0000256" key="7">
    <source>
        <dbReference type="PIRSR" id="PIRSR614732-2"/>
    </source>
</evidence>
<dbReference type="AlphaFoldDB" id="H8I905"/>
<evidence type="ECO:0000256" key="5">
    <source>
        <dbReference type="HAMAP-Rule" id="MF_01200"/>
    </source>
</evidence>
<dbReference type="GO" id="GO:0044205">
    <property type="term" value="P:'de novo' UMP biosynthetic process"/>
    <property type="evidence" value="ECO:0007669"/>
    <property type="project" value="UniProtKB-UniRule"/>
</dbReference>
<dbReference type="Proteomes" id="UP000005233">
    <property type="component" value="Chromosome"/>
</dbReference>
<evidence type="ECO:0000313" key="10">
    <source>
        <dbReference type="EMBL" id="AFD00476.1"/>
    </source>
</evidence>
<dbReference type="HOGENOM" id="CLU_067069_2_0_2"/>
<dbReference type="UniPathway" id="UPA00070">
    <property type="reaction ID" value="UER00120"/>
</dbReference>
<dbReference type="eggNOG" id="arCOG00081">
    <property type="taxonomic scope" value="Archaea"/>
</dbReference>